<gene>
    <name evidence="1" type="ORF">BJ508DRAFT_334843</name>
</gene>
<dbReference type="AlphaFoldDB" id="A0A3N4HEN5"/>
<keyword evidence="2" id="KW-1185">Reference proteome</keyword>
<dbReference type="EMBL" id="ML119852">
    <property type="protein sequence ID" value="RPA72673.1"/>
    <property type="molecule type" value="Genomic_DNA"/>
</dbReference>
<protein>
    <submittedName>
        <fullName evidence="1">Uncharacterized protein</fullName>
    </submittedName>
</protein>
<organism evidence="1 2">
    <name type="scientific">Ascobolus immersus RN42</name>
    <dbReference type="NCBI Taxonomy" id="1160509"/>
    <lineage>
        <taxon>Eukaryota</taxon>
        <taxon>Fungi</taxon>
        <taxon>Dikarya</taxon>
        <taxon>Ascomycota</taxon>
        <taxon>Pezizomycotina</taxon>
        <taxon>Pezizomycetes</taxon>
        <taxon>Pezizales</taxon>
        <taxon>Ascobolaceae</taxon>
        <taxon>Ascobolus</taxon>
    </lineage>
</organism>
<accession>A0A3N4HEN5</accession>
<name>A0A3N4HEN5_ASCIM</name>
<evidence type="ECO:0000313" key="2">
    <source>
        <dbReference type="Proteomes" id="UP000275078"/>
    </source>
</evidence>
<proteinExistence type="predicted"/>
<reference evidence="1 2" key="1">
    <citation type="journal article" date="2018" name="Nat. Ecol. Evol.">
        <title>Pezizomycetes genomes reveal the molecular basis of ectomycorrhizal truffle lifestyle.</title>
        <authorList>
            <person name="Murat C."/>
            <person name="Payen T."/>
            <person name="Noel B."/>
            <person name="Kuo A."/>
            <person name="Morin E."/>
            <person name="Chen J."/>
            <person name="Kohler A."/>
            <person name="Krizsan K."/>
            <person name="Balestrini R."/>
            <person name="Da Silva C."/>
            <person name="Montanini B."/>
            <person name="Hainaut M."/>
            <person name="Levati E."/>
            <person name="Barry K.W."/>
            <person name="Belfiori B."/>
            <person name="Cichocki N."/>
            <person name="Clum A."/>
            <person name="Dockter R.B."/>
            <person name="Fauchery L."/>
            <person name="Guy J."/>
            <person name="Iotti M."/>
            <person name="Le Tacon F."/>
            <person name="Lindquist E.A."/>
            <person name="Lipzen A."/>
            <person name="Malagnac F."/>
            <person name="Mello A."/>
            <person name="Molinier V."/>
            <person name="Miyauchi S."/>
            <person name="Poulain J."/>
            <person name="Riccioni C."/>
            <person name="Rubini A."/>
            <person name="Sitrit Y."/>
            <person name="Splivallo R."/>
            <person name="Traeger S."/>
            <person name="Wang M."/>
            <person name="Zifcakova L."/>
            <person name="Wipf D."/>
            <person name="Zambonelli A."/>
            <person name="Paolocci F."/>
            <person name="Nowrousian M."/>
            <person name="Ottonello S."/>
            <person name="Baldrian P."/>
            <person name="Spatafora J.W."/>
            <person name="Henrissat B."/>
            <person name="Nagy L.G."/>
            <person name="Aury J.M."/>
            <person name="Wincker P."/>
            <person name="Grigoriev I.V."/>
            <person name="Bonfante P."/>
            <person name="Martin F.M."/>
        </authorList>
    </citation>
    <scope>NUCLEOTIDE SEQUENCE [LARGE SCALE GENOMIC DNA]</scope>
    <source>
        <strain evidence="1 2">RN42</strain>
    </source>
</reference>
<evidence type="ECO:0000313" key="1">
    <source>
        <dbReference type="EMBL" id="RPA72673.1"/>
    </source>
</evidence>
<dbReference type="Proteomes" id="UP000275078">
    <property type="component" value="Unassembled WGS sequence"/>
</dbReference>
<sequence length="113" mass="12902">MPETPDYTSSGQTPADKAAMLKAAEDPDSVFYRIVQSGYGIRCRTTGVYYNMLHDGTLGTQSALMLSKEDMAKDADGRWWFKGKDRDLTGVRVRMPERQIEFMEEEGEFYEMP</sequence>